<keyword evidence="1" id="KW-0560">Oxidoreductase</keyword>
<protein>
    <recommendedName>
        <fullName evidence="2">Pyrroline-5-carboxylate reductase catalytic N-terminal domain-containing protein</fullName>
    </recommendedName>
</protein>
<dbReference type="PANTHER" id="PTHR14239">
    <property type="entry name" value="DUDULIN-RELATED"/>
    <property type="match status" value="1"/>
</dbReference>
<dbReference type="Gene3D" id="3.40.50.720">
    <property type="entry name" value="NAD(P)-binding Rossmann-like Domain"/>
    <property type="match status" value="1"/>
</dbReference>
<evidence type="ECO:0000313" key="3">
    <source>
        <dbReference type="EMBL" id="CAE0435393.1"/>
    </source>
</evidence>
<sequence length="213" mass="23029">MAYKVGVLGSGEVGKTLAKGCRDHGYQTCIASRTREKLKEFAQAENIEFGTMKEAAADSDIIILAVAGIGVVDLVTSLKDTLKNKIVIDACNPIEGAPIDGVVQFFQLPGGLSLMEHLQNLAPDAKFVKAFNSVGSGRMVNPKFAEGRPSMFICGNDAEAKGVVSELLEKFGWDTFDMGGARSAYSIEQLCVLWCTRGFNEGKWDHAFKLLTK</sequence>
<organism evidence="3">
    <name type="scientific">Aplanochytrium stocchinoi</name>
    <dbReference type="NCBI Taxonomy" id="215587"/>
    <lineage>
        <taxon>Eukaryota</taxon>
        <taxon>Sar</taxon>
        <taxon>Stramenopiles</taxon>
        <taxon>Bigyra</taxon>
        <taxon>Labyrinthulomycetes</taxon>
        <taxon>Thraustochytrida</taxon>
        <taxon>Thraustochytriidae</taxon>
        <taxon>Aplanochytrium</taxon>
    </lineage>
</organism>
<name>A0A7S3LN11_9STRA</name>
<dbReference type="SUPFAM" id="SSF51735">
    <property type="entry name" value="NAD(P)-binding Rossmann-fold domains"/>
    <property type="match status" value="1"/>
</dbReference>
<reference evidence="3" key="1">
    <citation type="submission" date="2021-01" db="EMBL/GenBank/DDBJ databases">
        <authorList>
            <person name="Corre E."/>
            <person name="Pelletier E."/>
            <person name="Niang G."/>
            <person name="Scheremetjew M."/>
            <person name="Finn R."/>
            <person name="Kale V."/>
            <person name="Holt S."/>
            <person name="Cochrane G."/>
            <person name="Meng A."/>
            <person name="Brown T."/>
            <person name="Cohen L."/>
        </authorList>
    </citation>
    <scope>NUCLEOTIDE SEQUENCE</scope>
    <source>
        <strain evidence="3">GSBS06</strain>
    </source>
</reference>
<dbReference type="InterPro" id="IPR051267">
    <property type="entry name" value="STEAP_metalloreductase"/>
</dbReference>
<dbReference type="GO" id="GO:0016491">
    <property type="term" value="F:oxidoreductase activity"/>
    <property type="evidence" value="ECO:0007669"/>
    <property type="project" value="UniProtKB-KW"/>
</dbReference>
<evidence type="ECO:0000256" key="1">
    <source>
        <dbReference type="ARBA" id="ARBA00023002"/>
    </source>
</evidence>
<gene>
    <name evidence="3" type="ORF">ASTO00021_LOCUS5673</name>
</gene>
<feature type="domain" description="Pyrroline-5-carboxylate reductase catalytic N-terminal" evidence="2">
    <location>
        <begin position="4"/>
        <end position="93"/>
    </location>
</feature>
<evidence type="ECO:0000259" key="2">
    <source>
        <dbReference type="Pfam" id="PF03807"/>
    </source>
</evidence>
<dbReference type="AlphaFoldDB" id="A0A7S3LN11"/>
<dbReference type="Pfam" id="PF03807">
    <property type="entry name" value="F420_oxidored"/>
    <property type="match status" value="1"/>
</dbReference>
<proteinExistence type="predicted"/>
<accession>A0A7S3LN11</accession>
<dbReference type="EMBL" id="HBIN01007711">
    <property type="protein sequence ID" value="CAE0435393.1"/>
    <property type="molecule type" value="Transcribed_RNA"/>
</dbReference>
<dbReference type="InterPro" id="IPR036291">
    <property type="entry name" value="NAD(P)-bd_dom_sf"/>
</dbReference>
<dbReference type="InterPro" id="IPR028939">
    <property type="entry name" value="P5C_Rdtase_cat_N"/>
</dbReference>